<reference evidence="2 3" key="1">
    <citation type="submission" date="2014-11" db="EMBL/GenBank/DDBJ databases">
        <authorList>
            <person name="Zhu J."/>
            <person name="Qi W."/>
            <person name="Song R."/>
        </authorList>
    </citation>
    <scope>NUCLEOTIDE SEQUENCE [LARGE SCALE GENOMIC DNA]</scope>
</reference>
<protein>
    <submittedName>
        <fullName evidence="2">Uncharacterized protein</fullName>
    </submittedName>
</protein>
<keyword evidence="3" id="KW-1185">Reference proteome</keyword>
<organism evidence="2 3">
    <name type="scientific">Vitrella brassicaformis (strain CCMP3155)</name>
    <dbReference type="NCBI Taxonomy" id="1169540"/>
    <lineage>
        <taxon>Eukaryota</taxon>
        <taxon>Sar</taxon>
        <taxon>Alveolata</taxon>
        <taxon>Colpodellida</taxon>
        <taxon>Vitrellaceae</taxon>
        <taxon>Vitrella</taxon>
    </lineage>
</organism>
<accession>A0A0G4EIK9</accession>
<sequence length="77" mass="8368">MSSQRLFGHLPDTLRGPVGNKRQKASGALKTLREDLPQCLVGLADDDGHIATPLLHLGRWRPLLTSQSSPTHMVLGC</sequence>
<dbReference type="VEuPathDB" id="CryptoDB:Vbra_1106"/>
<gene>
    <name evidence="2" type="ORF">Vbra_1106</name>
</gene>
<name>A0A0G4EIK9_VITBC</name>
<evidence type="ECO:0000313" key="2">
    <source>
        <dbReference type="EMBL" id="CEL95840.1"/>
    </source>
</evidence>
<dbReference type="AlphaFoldDB" id="A0A0G4EIK9"/>
<feature type="region of interest" description="Disordered" evidence="1">
    <location>
        <begin position="1"/>
        <end position="22"/>
    </location>
</feature>
<evidence type="ECO:0000256" key="1">
    <source>
        <dbReference type="SAM" id="MobiDB-lite"/>
    </source>
</evidence>
<proteinExistence type="predicted"/>
<dbReference type="Proteomes" id="UP000041254">
    <property type="component" value="Unassembled WGS sequence"/>
</dbReference>
<dbReference type="EMBL" id="CDMY01000240">
    <property type="protein sequence ID" value="CEL95840.1"/>
    <property type="molecule type" value="Genomic_DNA"/>
</dbReference>
<evidence type="ECO:0000313" key="3">
    <source>
        <dbReference type="Proteomes" id="UP000041254"/>
    </source>
</evidence>
<dbReference type="InParanoid" id="A0A0G4EIK9"/>